<evidence type="ECO:0000313" key="1">
    <source>
        <dbReference type="EMBL" id="CAG9578672.1"/>
    </source>
</evidence>
<organism evidence="1 2">
    <name type="scientific">Danaus chrysippus</name>
    <name type="common">African queen</name>
    <dbReference type="NCBI Taxonomy" id="151541"/>
    <lineage>
        <taxon>Eukaryota</taxon>
        <taxon>Metazoa</taxon>
        <taxon>Ecdysozoa</taxon>
        <taxon>Arthropoda</taxon>
        <taxon>Hexapoda</taxon>
        <taxon>Insecta</taxon>
        <taxon>Pterygota</taxon>
        <taxon>Neoptera</taxon>
        <taxon>Endopterygota</taxon>
        <taxon>Lepidoptera</taxon>
        <taxon>Glossata</taxon>
        <taxon>Ditrysia</taxon>
        <taxon>Papilionoidea</taxon>
        <taxon>Nymphalidae</taxon>
        <taxon>Danainae</taxon>
        <taxon>Danaini</taxon>
        <taxon>Danaina</taxon>
        <taxon>Danaus</taxon>
        <taxon>Anosia</taxon>
    </lineage>
</organism>
<accession>A0A8J2R2I1</accession>
<sequence length="121" mass="13708">MHVYSVRVYFDNLLNVGREVADVEQEINPPTVTDLEKCIKYLKNYKASGLDTIAAEMVKTAGPELIERLHHLITQIWLEETLPQDWCLGIVIPTHKKGDKTVCSNYRGISVLSAAYKMFLG</sequence>
<gene>
    <name evidence="1" type="ORF">DCHRY22_LOCUS12729</name>
</gene>
<name>A0A8J2R2I1_9NEOP</name>
<dbReference type="AlphaFoldDB" id="A0A8J2R2I1"/>
<comment type="caution">
    <text evidence="1">The sequence shown here is derived from an EMBL/GenBank/DDBJ whole genome shotgun (WGS) entry which is preliminary data.</text>
</comment>
<dbReference type="EMBL" id="CAKASE010000078">
    <property type="protein sequence ID" value="CAG9578672.1"/>
    <property type="molecule type" value="Genomic_DNA"/>
</dbReference>
<protein>
    <submittedName>
        <fullName evidence="1">(African queen) hypothetical protein</fullName>
    </submittedName>
</protein>
<reference evidence="1" key="1">
    <citation type="submission" date="2021-09" db="EMBL/GenBank/DDBJ databases">
        <authorList>
            <person name="Martin H S."/>
        </authorList>
    </citation>
    <scope>NUCLEOTIDE SEQUENCE</scope>
</reference>
<dbReference type="OrthoDB" id="6928674at2759"/>
<evidence type="ECO:0000313" key="2">
    <source>
        <dbReference type="Proteomes" id="UP000789524"/>
    </source>
</evidence>
<keyword evidence="2" id="KW-1185">Reference proteome</keyword>
<dbReference type="Proteomes" id="UP000789524">
    <property type="component" value="Unassembled WGS sequence"/>
</dbReference>
<proteinExistence type="predicted"/>
<dbReference type="PANTHER" id="PTHR19446">
    <property type="entry name" value="REVERSE TRANSCRIPTASES"/>
    <property type="match status" value="1"/>
</dbReference>